<dbReference type="PROSITE" id="PS00616">
    <property type="entry name" value="HIS_ACID_PHOSPHAT_1"/>
    <property type="match status" value="1"/>
</dbReference>
<organism evidence="6 7">
    <name type="scientific">Cerrena zonata</name>
    <dbReference type="NCBI Taxonomy" id="2478898"/>
    <lineage>
        <taxon>Eukaryota</taxon>
        <taxon>Fungi</taxon>
        <taxon>Dikarya</taxon>
        <taxon>Basidiomycota</taxon>
        <taxon>Agaricomycotina</taxon>
        <taxon>Agaricomycetes</taxon>
        <taxon>Polyporales</taxon>
        <taxon>Cerrenaceae</taxon>
        <taxon>Cerrena</taxon>
    </lineage>
</organism>
<proteinExistence type="predicted"/>
<dbReference type="Pfam" id="PF00328">
    <property type="entry name" value="His_Phos_2"/>
    <property type="match status" value="1"/>
</dbReference>
<dbReference type="InterPro" id="IPR033379">
    <property type="entry name" value="Acid_Pase_AS"/>
</dbReference>
<evidence type="ECO:0000256" key="1">
    <source>
        <dbReference type="ARBA" id="ARBA00022801"/>
    </source>
</evidence>
<evidence type="ECO:0000313" key="6">
    <source>
        <dbReference type="EMBL" id="KAK7691075.1"/>
    </source>
</evidence>
<dbReference type="SUPFAM" id="SSF53254">
    <property type="entry name" value="Phosphoglycerate mutase-like"/>
    <property type="match status" value="1"/>
</dbReference>
<feature type="signal peptide" evidence="5">
    <location>
        <begin position="1"/>
        <end position="21"/>
    </location>
</feature>
<dbReference type="PANTHER" id="PTHR20963">
    <property type="entry name" value="MULTIPLE INOSITOL POLYPHOSPHATE PHOSPHATASE-RELATED"/>
    <property type="match status" value="1"/>
</dbReference>
<dbReference type="Proteomes" id="UP001385951">
    <property type="component" value="Unassembled WGS sequence"/>
</dbReference>
<sequence>MVAFLSITVLLGSALLQAVSANVLERRDFDLENHLGNLSPYHKAPVPSGIKEDLPTDCKVEQVMLMGRHGSRYPLGSELAFVTGLVQKLGNNSAAIQKARLPEGLAFLKDGYTSTLGVNDLTPPGRMQLFQHGVAARLKYPQLQATTVLAGFQDRVIESAQWFAQGYFGRQWAALNATSFATIGEDTKTVSWITPTFTCPNWQYNFGNNLTIEWGQVYLPPIAKRLNKIIPSLNLTSDDIHGALFACAYDLAAHGVSPWCDAFTQDEIQEFEYELDLLMNGAFGYGLPGDMGPVLGAVYVNKLIERFTNSSGDAAPIYLEFGHDTTIDLALTGLGLIKDSPALRTSVKGPVRKNRVWRTSSQVPFAAQMVWEKFTCSSSFQGPQVRLLLNDSPLPLSTCKKMNKKFGTCSLDDFVTSSASATKLKWGDASWNSTCGNPGI</sequence>
<dbReference type="Gene3D" id="3.40.50.1240">
    <property type="entry name" value="Phosphoglycerate mutase-like"/>
    <property type="match status" value="1"/>
</dbReference>
<evidence type="ECO:0000256" key="2">
    <source>
        <dbReference type="ARBA" id="ARBA00023180"/>
    </source>
</evidence>
<feature type="active site" description="Nucleophile" evidence="3">
    <location>
        <position position="69"/>
    </location>
</feature>
<evidence type="ECO:0000256" key="5">
    <source>
        <dbReference type="SAM" id="SignalP"/>
    </source>
</evidence>
<dbReference type="InterPro" id="IPR029033">
    <property type="entry name" value="His_PPase_superfam"/>
</dbReference>
<gene>
    <name evidence="6" type="ORF">QCA50_006178</name>
</gene>
<keyword evidence="1" id="KW-0378">Hydrolase</keyword>
<evidence type="ECO:0000256" key="3">
    <source>
        <dbReference type="PIRSR" id="PIRSR000894-1"/>
    </source>
</evidence>
<evidence type="ECO:0000256" key="4">
    <source>
        <dbReference type="PIRSR" id="PIRSR000894-2"/>
    </source>
</evidence>
<dbReference type="PANTHER" id="PTHR20963:SF42">
    <property type="entry name" value="PHOSPHOGLYCERATE MUTASE-LIKE PROTEIN"/>
    <property type="match status" value="1"/>
</dbReference>
<feature type="disulfide bond" evidence="4">
    <location>
        <begin position="58"/>
        <end position="376"/>
    </location>
</feature>
<dbReference type="GO" id="GO:0003993">
    <property type="term" value="F:acid phosphatase activity"/>
    <property type="evidence" value="ECO:0007669"/>
    <property type="project" value="TreeGrafter"/>
</dbReference>
<feature type="active site" description="Proton donor" evidence="3">
    <location>
        <position position="324"/>
    </location>
</feature>
<protein>
    <recommendedName>
        <fullName evidence="8">Phosphoglycerate mutase-like protein</fullName>
    </recommendedName>
</protein>
<evidence type="ECO:0008006" key="8">
    <source>
        <dbReference type="Google" id="ProtNLM"/>
    </source>
</evidence>
<comment type="caution">
    <text evidence="6">The sequence shown here is derived from an EMBL/GenBank/DDBJ whole genome shotgun (WGS) entry which is preliminary data.</text>
</comment>
<dbReference type="CDD" id="cd07061">
    <property type="entry name" value="HP_HAP_like"/>
    <property type="match status" value="1"/>
</dbReference>
<feature type="disulfide bond" evidence="4">
    <location>
        <begin position="399"/>
        <end position="409"/>
    </location>
</feature>
<keyword evidence="2" id="KW-0325">Glycoprotein</keyword>
<name>A0AAW0GPB9_9APHY</name>
<feature type="chain" id="PRO_5043642747" description="Phosphoglycerate mutase-like protein" evidence="5">
    <location>
        <begin position="22"/>
        <end position="440"/>
    </location>
</feature>
<keyword evidence="5" id="KW-0732">Signal</keyword>
<keyword evidence="7" id="KW-1185">Reference proteome</keyword>
<dbReference type="PIRSF" id="PIRSF000894">
    <property type="entry name" value="Acid_phosphatase"/>
    <property type="match status" value="1"/>
</dbReference>
<feature type="disulfide bond" evidence="4">
    <location>
        <begin position="247"/>
        <end position="260"/>
    </location>
</feature>
<accession>A0AAW0GPB9</accession>
<reference evidence="6 7" key="1">
    <citation type="submission" date="2022-09" db="EMBL/GenBank/DDBJ databases">
        <authorList>
            <person name="Palmer J.M."/>
        </authorList>
    </citation>
    <scope>NUCLEOTIDE SEQUENCE [LARGE SCALE GENOMIC DNA]</scope>
    <source>
        <strain evidence="6 7">DSM 7382</strain>
    </source>
</reference>
<evidence type="ECO:0000313" key="7">
    <source>
        <dbReference type="Proteomes" id="UP001385951"/>
    </source>
</evidence>
<dbReference type="InterPro" id="IPR016274">
    <property type="entry name" value="Histidine_acid_Pase_euk"/>
</dbReference>
<dbReference type="AlphaFoldDB" id="A0AAW0GPB9"/>
<dbReference type="EMBL" id="JASBNA010000006">
    <property type="protein sequence ID" value="KAK7691075.1"/>
    <property type="molecule type" value="Genomic_DNA"/>
</dbReference>
<keyword evidence="4" id="KW-1015">Disulfide bond</keyword>
<dbReference type="InterPro" id="IPR000560">
    <property type="entry name" value="His_Pase_clade-2"/>
</dbReference>